<protein>
    <recommendedName>
        <fullName evidence="4">DUF2929 domain-containing protein</fullName>
    </recommendedName>
</protein>
<dbReference type="AlphaFoldDB" id="A0A098EIZ4"/>
<evidence type="ECO:0008006" key="4">
    <source>
        <dbReference type="Google" id="ProtNLM"/>
    </source>
</evidence>
<dbReference type="InterPro" id="IPR021324">
    <property type="entry name" value="DUF2929"/>
</dbReference>
<dbReference type="OrthoDB" id="2440739at2"/>
<accession>A0A098EIZ4</accession>
<keyword evidence="3" id="KW-1185">Reference proteome</keyword>
<proteinExistence type="predicted"/>
<evidence type="ECO:0000256" key="1">
    <source>
        <dbReference type="SAM" id="Phobius"/>
    </source>
</evidence>
<dbReference type="Proteomes" id="UP000043699">
    <property type="component" value="Unassembled WGS sequence"/>
</dbReference>
<dbReference type="RefSeq" id="WP_052650960.1">
    <property type="nucleotide sequence ID" value="NZ_CCXS01000001.1"/>
</dbReference>
<evidence type="ECO:0000313" key="3">
    <source>
        <dbReference type="Proteomes" id="UP000043699"/>
    </source>
</evidence>
<keyword evidence="1" id="KW-0812">Transmembrane</keyword>
<dbReference type="STRING" id="1499687.BN1080_01170"/>
<gene>
    <name evidence="2" type="ORF">BN1080_01170</name>
</gene>
<dbReference type="EMBL" id="CCXS01000001">
    <property type="protein sequence ID" value="CEG22248.1"/>
    <property type="molecule type" value="Genomic_DNA"/>
</dbReference>
<evidence type="ECO:0000313" key="2">
    <source>
        <dbReference type="EMBL" id="CEG22248.1"/>
    </source>
</evidence>
<sequence length="61" mass="6921">MQYIGTFFWSFLLISLLNYVVSAVQNVHFDFMLGVYISLIVSVLIFVISAIIPDEPAAEKH</sequence>
<feature type="transmembrane region" description="Helical" evidence="1">
    <location>
        <begin position="33"/>
        <end position="52"/>
    </location>
</feature>
<keyword evidence="1" id="KW-0472">Membrane</keyword>
<dbReference type="Pfam" id="PF11151">
    <property type="entry name" value="DUF2929"/>
    <property type="match status" value="1"/>
</dbReference>
<reference evidence="2 3" key="1">
    <citation type="submission" date="2014-09" db="EMBL/GenBank/DDBJ databases">
        <authorList>
            <person name="Urmite Genomes Urmite Genomes"/>
        </authorList>
    </citation>
    <scope>NUCLEOTIDE SEQUENCE [LARGE SCALE GENOMIC DNA]</scope>
    <source>
        <strain evidence="2 3">ES2</strain>
    </source>
</reference>
<organism evidence="2 3">
    <name type="scientific">Planococcus massiliensis</name>
    <dbReference type="NCBI Taxonomy" id="1499687"/>
    <lineage>
        <taxon>Bacteria</taxon>
        <taxon>Bacillati</taxon>
        <taxon>Bacillota</taxon>
        <taxon>Bacilli</taxon>
        <taxon>Bacillales</taxon>
        <taxon>Caryophanaceae</taxon>
        <taxon>Planococcus</taxon>
    </lineage>
</organism>
<keyword evidence="1" id="KW-1133">Transmembrane helix</keyword>
<name>A0A098EIZ4_9BACL</name>